<dbReference type="EMBL" id="JASCZI010004001">
    <property type="protein sequence ID" value="MED6117026.1"/>
    <property type="molecule type" value="Genomic_DNA"/>
</dbReference>
<evidence type="ECO:0000256" key="1">
    <source>
        <dbReference type="SAM" id="Coils"/>
    </source>
</evidence>
<gene>
    <name evidence="2" type="ORF">PIB30_105841</name>
</gene>
<reference evidence="2 3" key="1">
    <citation type="journal article" date="2023" name="Plants (Basel)">
        <title>Bridging the Gap: Combining Genomics and Transcriptomics Approaches to Understand Stylosanthes scabra, an Orphan Legume from the Brazilian Caatinga.</title>
        <authorList>
            <person name="Ferreira-Neto J.R.C."/>
            <person name="da Silva M.D."/>
            <person name="Binneck E."/>
            <person name="de Melo N.F."/>
            <person name="da Silva R.H."/>
            <person name="de Melo A.L.T.M."/>
            <person name="Pandolfi V."/>
            <person name="Bustamante F.O."/>
            <person name="Brasileiro-Vidal A.C."/>
            <person name="Benko-Iseppon A.M."/>
        </authorList>
    </citation>
    <scope>NUCLEOTIDE SEQUENCE [LARGE SCALE GENOMIC DNA]</scope>
    <source>
        <tissue evidence="2">Leaves</tissue>
    </source>
</reference>
<feature type="non-terminal residue" evidence="2">
    <location>
        <position position="1"/>
    </location>
</feature>
<accession>A0ABU6QZH0</accession>
<name>A0ABU6QZH0_9FABA</name>
<organism evidence="2 3">
    <name type="scientific">Stylosanthes scabra</name>
    <dbReference type="NCBI Taxonomy" id="79078"/>
    <lineage>
        <taxon>Eukaryota</taxon>
        <taxon>Viridiplantae</taxon>
        <taxon>Streptophyta</taxon>
        <taxon>Embryophyta</taxon>
        <taxon>Tracheophyta</taxon>
        <taxon>Spermatophyta</taxon>
        <taxon>Magnoliopsida</taxon>
        <taxon>eudicotyledons</taxon>
        <taxon>Gunneridae</taxon>
        <taxon>Pentapetalae</taxon>
        <taxon>rosids</taxon>
        <taxon>fabids</taxon>
        <taxon>Fabales</taxon>
        <taxon>Fabaceae</taxon>
        <taxon>Papilionoideae</taxon>
        <taxon>50 kb inversion clade</taxon>
        <taxon>dalbergioids sensu lato</taxon>
        <taxon>Dalbergieae</taxon>
        <taxon>Pterocarpus clade</taxon>
        <taxon>Stylosanthes</taxon>
    </lineage>
</organism>
<protein>
    <submittedName>
        <fullName evidence="2">Uncharacterized protein</fullName>
    </submittedName>
</protein>
<keyword evidence="3" id="KW-1185">Reference proteome</keyword>
<keyword evidence="1" id="KW-0175">Coiled coil</keyword>
<dbReference type="Proteomes" id="UP001341840">
    <property type="component" value="Unassembled WGS sequence"/>
</dbReference>
<proteinExistence type="predicted"/>
<comment type="caution">
    <text evidence="2">The sequence shown here is derived from an EMBL/GenBank/DDBJ whole genome shotgun (WGS) entry which is preliminary data.</text>
</comment>
<sequence>SLLNDIEKNTRYDKLTAKLTELGELGPLPVLALSFRLVPALIQNAPSASIPGTLSQSLPSQPLPASSVLEPISMEGDEVGMEGVLSLREKMEKDLVAAKDQVEILTVERDFALAASLLQKEIYEMKEKMELLEGDRLSTLDRVRHLNLSPGVDFSAITLSTRWDLKTSSVRVSPKEPEEDLIEKQP</sequence>
<feature type="coiled-coil region" evidence="1">
    <location>
        <begin position="88"/>
        <end position="135"/>
    </location>
</feature>
<evidence type="ECO:0000313" key="3">
    <source>
        <dbReference type="Proteomes" id="UP001341840"/>
    </source>
</evidence>
<evidence type="ECO:0000313" key="2">
    <source>
        <dbReference type="EMBL" id="MED6117026.1"/>
    </source>
</evidence>